<dbReference type="PROSITE" id="PS51819">
    <property type="entry name" value="VOC"/>
    <property type="match status" value="1"/>
</dbReference>
<proteinExistence type="inferred from homology"/>
<evidence type="ECO:0000256" key="1">
    <source>
        <dbReference type="ARBA" id="ARBA00010363"/>
    </source>
</evidence>
<dbReference type="Pfam" id="PF00903">
    <property type="entry name" value="Glyoxalase"/>
    <property type="match status" value="1"/>
</dbReference>
<dbReference type="PANTHER" id="PTHR21366">
    <property type="entry name" value="GLYOXALASE FAMILY PROTEIN"/>
    <property type="match status" value="1"/>
</dbReference>
<dbReference type="Proteomes" id="UP000701801">
    <property type="component" value="Unassembled WGS sequence"/>
</dbReference>
<accession>A0A9N9LM81</accession>
<organism evidence="4 5">
    <name type="scientific">Hymenoscyphus albidus</name>
    <dbReference type="NCBI Taxonomy" id="595503"/>
    <lineage>
        <taxon>Eukaryota</taxon>
        <taxon>Fungi</taxon>
        <taxon>Dikarya</taxon>
        <taxon>Ascomycota</taxon>
        <taxon>Pezizomycotina</taxon>
        <taxon>Leotiomycetes</taxon>
        <taxon>Helotiales</taxon>
        <taxon>Helotiaceae</taxon>
        <taxon>Hymenoscyphus</taxon>
    </lineage>
</organism>
<dbReference type="AlphaFoldDB" id="A0A9N9LM81"/>
<dbReference type="CDD" id="cd07253">
    <property type="entry name" value="GLOD5"/>
    <property type="match status" value="1"/>
</dbReference>
<evidence type="ECO:0000259" key="3">
    <source>
        <dbReference type="PROSITE" id="PS51819"/>
    </source>
</evidence>
<dbReference type="OrthoDB" id="5371818at2759"/>
<dbReference type="PANTHER" id="PTHR21366:SF14">
    <property type="entry name" value="GLYOXALASE DOMAIN-CONTAINING PROTEIN 5"/>
    <property type="match status" value="1"/>
</dbReference>
<comment type="similarity">
    <text evidence="1">Belongs to the glyoxalase I family.</text>
</comment>
<dbReference type="InterPro" id="IPR037523">
    <property type="entry name" value="VOC_core"/>
</dbReference>
<dbReference type="InterPro" id="IPR050383">
    <property type="entry name" value="GlyoxalaseI/FosfomycinResist"/>
</dbReference>
<feature type="region of interest" description="Disordered" evidence="2">
    <location>
        <begin position="1"/>
        <end position="20"/>
    </location>
</feature>
<protein>
    <recommendedName>
        <fullName evidence="3">VOC domain-containing protein</fullName>
    </recommendedName>
</protein>
<name>A0A9N9LM81_9HELO</name>
<dbReference type="SUPFAM" id="SSF54593">
    <property type="entry name" value="Glyoxalase/Bleomycin resistance protein/Dihydroxybiphenyl dioxygenase"/>
    <property type="match status" value="1"/>
</dbReference>
<reference evidence="4" key="1">
    <citation type="submission" date="2021-07" db="EMBL/GenBank/DDBJ databases">
        <authorList>
            <person name="Durling M."/>
        </authorList>
    </citation>
    <scope>NUCLEOTIDE SEQUENCE</scope>
</reference>
<keyword evidence="5" id="KW-1185">Reference proteome</keyword>
<evidence type="ECO:0000313" key="4">
    <source>
        <dbReference type="EMBL" id="CAG8977885.1"/>
    </source>
</evidence>
<dbReference type="InterPro" id="IPR029068">
    <property type="entry name" value="Glyas_Bleomycin-R_OHBP_Dase"/>
</dbReference>
<evidence type="ECO:0000313" key="5">
    <source>
        <dbReference type="Proteomes" id="UP000701801"/>
    </source>
</evidence>
<evidence type="ECO:0000256" key="2">
    <source>
        <dbReference type="SAM" id="MobiDB-lite"/>
    </source>
</evidence>
<dbReference type="Gene3D" id="3.10.180.10">
    <property type="entry name" value="2,3-Dihydroxybiphenyl 1,2-Dioxygenase, domain 1"/>
    <property type="match status" value="1"/>
</dbReference>
<dbReference type="EMBL" id="CAJVRM010000239">
    <property type="protein sequence ID" value="CAG8977885.1"/>
    <property type="molecule type" value="Genomic_DNA"/>
</dbReference>
<dbReference type="InterPro" id="IPR004360">
    <property type="entry name" value="Glyas_Fos-R_dOase_dom"/>
</dbReference>
<sequence length="164" mass="18051">MPIYQINSPPFKPPHKMTSSIPRPAATIQSLDHLVLTVKSISASKEWYTKNLGMKHESFVSASTPDITRHSLIFGTQKINLHECGKEFEPKALQVQPGSADLCFLTTDPVKEVRKRLIEAKVEIVDLRGEGNGLGLGEGIVVRTGARGRLASVYCRDLDGNLIE</sequence>
<comment type="caution">
    <text evidence="4">The sequence shown here is derived from an EMBL/GenBank/DDBJ whole genome shotgun (WGS) entry which is preliminary data.</text>
</comment>
<feature type="domain" description="VOC" evidence="3">
    <location>
        <begin position="30"/>
        <end position="164"/>
    </location>
</feature>
<gene>
    <name evidence="4" type="ORF">HYALB_00001762</name>
</gene>